<dbReference type="Proteomes" id="UP001064048">
    <property type="component" value="Chromosome 29"/>
</dbReference>
<evidence type="ECO:0000313" key="1">
    <source>
        <dbReference type="EMBL" id="KAI8433750.1"/>
    </source>
</evidence>
<comment type="caution">
    <text evidence="1">The sequence shown here is derived from an EMBL/GenBank/DDBJ whole genome shotgun (WGS) entry which is preliminary data.</text>
</comment>
<dbReference type="EMBL" id="CM046129">
    <property type="protein sequence ID" value="KAI8433750.1"/>
    <property type="molecule type" value="Genomic_DNA"/>
</dbReference>
<reference evidence="1 2" key="1">
    <citation type="journal article" date="2022" name="Genome Biol. Evol.">
        <title>The Spruce Budworm Genome: Reconstructing the Evolutionary History of Antifreeze Proteins.</title>
        <authorList>
            <person name="Beliveau C."/>
            <person name="Gagne P."/>
            <person name="Picq S."/>
            <person name="Vernygora O."/>
            <person name="Keeling C.I."/>
            <person name="Pinkney K."/>
            <person name="Doucet D."/>
            <person name="Wen F."/>
            <person name="Johnston J.S."/>
            <person name="Maaroufi H."/>
            <person name="Boyle B."/>
            <person name="Laroche J."/>
            <person name="Dewar K."/>
            <person name="Juretic N."/>
            <person name="Blackburn G."/>
            <person name="Nisole A."/>
            <person name="Brunet B."/>
            <person name="Brandao M."/>
            <person name="Lumley L."/>
            <person name="Duan J."/>
            <person name="Quan G."/>
            <person name="Lucarotti C.J."/>
            <person name="Roe A.D."/>
            <person name="Sperling F.A.H."/>
            <person name="Levesque R.C."/>
            <person name="Cusson M."/>
        </authorList>
    </citation>
    <scope>NUCLEOTIDE SEQUENCE [LARGE SCALE GENOMIC DNA]</scope>
    <source>
        <strain evidence="1">Glfc:IPQL:Cfum</strain>
    </source>
</reference>
<protein>
    <submittedName>
        <fullName evidence="1">Uncharacterized protein</fullName>
    </submittedName>
</protein>
<keyword evidence="2" id="KW-1185">Reference proteome</keyword>
<gene>
    <name evidence="1" type="ORF">MSG28_015729</name>
</gene>
<proteinExistence type="predicted"/>
<organism evidence="1 2">
    <name type="scientific">Choristoneura fumiferana</name>
    <name type="common">Spruce budworm moth</name>
    <name type="synonym">Archips fumiferana</name>
    <dbReference type="NCBI Taxonomy" id="7141"/>
    <lineage>
        <taxon>Eukaryota</taxon>
        <taxon>Metazoa</taxon>
        <taxon>Ecdysozoa</taxon>
        <taxon>Arthropoda</taxon>
        <taxon>Hexapoda</taxon>
        <taxon>Insecta</taxon>
        <taxon>Pterygota</taxon>
        <taxon>Neoptera</taxon>
        <taxon>Endopterygota</taxon>
        <taxon>Lepidoptera</taxon>
        <taxon>Glossata</taxon>
        <taxon>Ditrysia</taxon>
        <taxon>Tortricoidea</taxon>
        <taxon>Tortricidae</taxon>
        <taxon>Tortricinae</taxon>
        <taxon>Choristoneura</taxon>
    </lineage>
</organism>
<sequence>MLLCMPSLRVYVAIMIIPVILITLITELKYLAPFSILANAFVGFCVLMAIYYARLNNPNFENMSPFNGLYNQIVYTGYILIIASVFLCSFFGYVGYLENCRSPITINFPMTTFPMILKGCIAAMIYVTHALNFYMPFHTCFVYLKKWHNQDKLFKWELFYRALICLIISIVAIIFPSIDALMGFLGCFCLSNMAFIGPNFIYMVVIWDRPGLGKFKWRLLRSIVFVAIGIFILICGTMVASVEMVETFIQSTPIQDYKLEVEKVLLAKA</sequence>
<accession>A0ACC0KBP7</accession>
<name>A0ACC0KBP7_CHOFU</name>
<evidence type="ECO:0000313" key="2">
    <source>
        <dbReference type="Proteomes" id="UP001064048"/>
    </source>
</evidence>